<keyword evidence="3" id="KW-1185">Reference proteome</keyword>
<dbReference type="EMBL" id="LVJN01000020">
    <property type="protein sequence ID" value="OSM02028.1"/>
    <property type="molecule type" value="Genomic_DNA"/>
</dbReference>
<dbReference type="AlphaFoldDB" id="A0A1Y2K1Y5"/>
<feature type="coiled-coil region" evidence="1">
    <location>
        <begin position="2"/>
        <end position="50"/>
    </location>
</feature>
<proteinExistence type="predicted"/>
<comment type="caution">
    <text evidence="2">The sequence shown here is derived from an EMBL/GenBank/DDBJ whole genome shotgun (WGS) entry which is preliminary data.</text>
</comment>
<keyword evidence="1" id="KW-0175">Coiled coil</keyword>
<dbReference type="STRING" id="1434232.MAIT1_02107"/>
<organism evidence="2 3">
    <name type="scientific">Magnetofaba australis IT-1</name>
    <dbReference type="NCBI Taxonomy" id="1434232"/>
    <lineage>
        <taxon>Bacteria</taxon>
        <taxon>Pseudomonadati</taxon>
        <taxon>Pseudomonadota</taxon>
        <taxon>Magnetococcia</taxon>
        <taxon>Magnetococcales</taxon>
        <taxon>Magnetococcaceae</taxon>
        <taxon>Magnetofaba</taxon>
    </lineage>
</organism>
<name>A0A1Y2K1Y5_9PROT</name>
<gene>
    <name evidence="2" type="ORF">MAIT1_02107</name>
</gene>
<protein>
    <submittedName>
        <fullName evidence="2">Uncharacterized protein</fullName>
    </submittedName>
</protein>
<accession>A0A1Y2K1Y5</accession>
<reference evidence="2 3" key="1">
    <citation type="journal article" date="2016" name="BMC Genomics">
        <title>Combined genomic and structural analyses of a cultured magnetotactic bacterium reveals its niche adaptation to a dynamic environment.</title>
        <authorList>
            <person name="Araujo A.C."/>
            <person name="Morillo V."/>
            <person name="Cypriano J."/>
            <person name="Teixeira L.C."/>
            <person name="Leao P."/>
            <person name="Lyra S."/>
            <person name="Almeida L.G."/>
            <person name="Bazylinski D.A."/>
            <person name="Vasconcellos A.T."/>
            <person name="Abreu F."/>
            <person name="Lins U."/>
        </authorList>
    </citation>
    <scope>NUCLEOTIDE SEQUENCE [LARGE SCALE GENOMIC DNA]</scope>
    <source>
        <strain evidence="2 3">IT-1</strain>
    </source>
</reference>
<evidence type="ECO:0000256" key="1">
    <source>
        <dbReference type="SAM" id="Coils"/>
    </source>
</evidence>
<sequence length="106" mass="12628">MVMEEAGRSARLQAQCEALEREIAMLRQMLDDTREDRNRWRQEAQQLLELLMSADFSPLRDLSEEGELPDALFLRRLRERIREEMNQEMATQLAPLVQRLKSRLKE</sequence>
<evidence type="ECO:0000313" key="3">
    <source>
        <dbReference type="Proteomes" id="UP000194003"/>
    </source>
</evidence>
<evidence type="ECO:0000313" key="2">
    <source>
        <dbReference type="EMBL" id="OSM02028.1"/>
    </source>
</evidence>
<dbReference type="Proteomes" id="UP000194003">
    <property type="component" value="Unassembled WGS sequence"/>
</dbReference>